<name>A0ABS5VNG1_9BACT</name>
<keyword evidence="1" id="KW-0472">Membrane</keyword>
<comment type="caution">
    <text evidence="2">The sequence shown here is derived from an EMBL/GenBank/DDBJ whole genome shotgun (WGS) entry which is preliminary data.</text>
</comment>
<keyword evidence="3" id="KW-1185">Reference proteome</keyword>
<keyword evidence="1" id="KW-0812">Transmembrane</keyword>
<keyword evidence="1" id="KW-1133">Transmembrane helix</keyword>
<evidence type="ECO:0008006" key="4">
    <source>
        <dbReference type="Google" id="ProtNLM"/>
    </source>
</evidence>
<evidence type="ECO:0000313" key="2">
    <source>
        <dbReference type="EMBL" id="MBT1702978.1"/>
    </source>
</evidence>
<evidence type="ECO:0000313" key="3">
    <source>
        <dbReference type="Proteomes" id="UP000772618"/>
    </source>
</evidence>
<feature type="transmembrane region" description="Helical" evidence="1">
    <location>
        <begin position="45"/>
        <end position="64"/>
    </location>
</feature>
<feature type="transmembrane region" description="Helical" evidence="1">
    <location>
        <begin position="7"/>
        <end position="25"/>
    </location>
</feature>
<organism evidence="2 3">
    <name type="scientific">Chryseosolibacter indicus</name>
    <dbReference type="NCBI Taxonomy" id="2782351"/>
    <lineage>
        <taxon>Bacteria</taxon>
        <taxon>Pseudomonadati</taxon>
        <taxon>Bacteroidota</taxon>
        <taxon>Cytophagia</taxon>
        <taxon>Cytophagales</taxon>
        <taxon>Chryseotaleaceae</taxon>
        <taxon>Chryseosolibacter</taxon>
    </lineage>
</organism>
<gene>
    <name evidence="2" type="ORF">KK060_06785</name>
</gene>
<sequence length="70" mass="7501">MKTLGIILIIIGALMTVFTGFNLVTKKEVADIGPVEINKEEKTPIYWSPITGGILLVAGIIIMVSSKRGS</sequence>
<accession>A0ABS5VNG1</accession>
<evidence type="ECO:0000256" key="1">
    <source>
        <dbReference type="SAM" id="Phobius"/>
    </source>
</evidence>
<protein>
    <recommendedName>
        <fullName evidence="4">DUF3185 domain-containing protein</fullName>
    </recommendedName>
</protein>
<reference evidence="2 3" key="1">
    <citation type="submission" date="2021-05" db="EMBL/GenBank/DDBJ databases">
        <title>A Polyphasic approach of four new species of the genus Ohtaekwangia: Ohtaekwangia histidinii sp. nov., Ohtaekwangia cretensis sp. nov., Ohtaekwangia indiensis sp. nov., Ohtaekwangia reichenbachii sp. nov. from diverse environment.</title>
        <authorList>
            <person name="Octaviana S."/>
        </authorList>
    </citation>
    <scope>NUCLEOTIDE SEQUENCE [LARGE SCALE GENOMIC DNA]</scope>
    <source>
        <strain evidence="2 3">PWU20</strain>
    </source>
</reference>
<proteinExistence type="predicted"/>
<dbReference type="Proteomes" id="UP000772618">
    <property type="component" value="Unassembled WGS sequence"/>
</dbReference>
<dbReference type="EMBL" id="JAHESD010000010">
    <property type="protein sequence ID" value="MBT1702978.1"/>
    <property type="molecule type" value="Genomic_DNA"/>
</dbReference>
<dbReference type="RefSeq" id="WP_254152948.1">
    <property type="nucleotide sequence ID" value="NZ_JAHESD010000010.1"/>
</dbReference>